<reference evidence="2" key="1">
    <citation type="submission" date="2017-01" db="EMBL/GenBank/DDBJ databases">
        <title>Comparative genomics of anhydrobiosis in the tardigrade Hypsibius dujardini.</title>
        <authorList>
            <person name="Yoshida Y."/>
            <person name="Koutsovoulos G."/>
            <person name="Laetsch D."/>
            <person name="Stevens L."/>
            <person name="Kumar S."/>
            <person name="Horikawa D."/>
            <person name="Ishino K."/>
            <person name="Komine S."/>
            <person name="Tomita M."/>
            <person name="Blaxter M."/>
            <person name="Arakawa K."/>
        </authorList>
    </citation>
    <scope>NUCLEOTIDE SEQUENCE [LARGE SCALE GENOMIC DNA]</scope>
    <source>
        <strain evidence="2">Z151</strain>
    </source>
</reference>
<sequence length="349" mass="36195">MSESKLKYHRTSSVVVPCSKVGDLNQGPQFIIPTPTSDFFVDVQVVSSSSQSAAGTTSYLSYNPVTGFIQIGVAGPENIDVTQVYSVVLINRATGAASDPVFFTAKIFTCTMFVVGPKSFSVCIGIGTPYLQQYTGVSYTACNSELLINGVKWNAVDPLTGAAVVPGPGPGTLPDTAFCPFVTAFTPPGDDSKCYIFDRNSENPVTFARGSAQSQCSFDRCVTPATGAANRNFYTQEQLNAFAASIGLPNGVFVAGGPGGLNDAVGCPTTPPNTLQPKGGSFCNTCLAIPASIPTTGPGAVTRCDASSTFTQTLTMVGNAPSFQNGIISGITVTYDSTCNTLGAFNITC</sequence>
<proteinExistence type="predicted"/>
<evidence type="ECO:0000313" key="1">
    <source>
        <dbReference type="EMBL" id="OWA53746.1"/>
    </source>
</evidence>
<evidence type="ECO:0000313" key="2">
    <source>
        <dbReference type="Proteomes" id="UP000192578"/>
    </source>
</evidence>
<dbReference type="EMBL" id="MTYJ01000343">
    <property type="protein sequence ID" value="OWA53746.1"/>
    <property type="molecule type" value="Genomic_DNA"/>
</dbReference>
<accession>A0A9X6NJA5</accession>
<dbReference type="Proteomes" id="UP000192578">
    <property type="component" value="Unassembled WGS sequence"/>
</dbReference>
<gene>
    <name evidence="1" type="ORF">BV898_18168</name>
</gene>
<comment type="caution">
    <text evidence="1">The sequence shown here is derived from an EMBL/GenBank/DDBJ whole genome shotgun (WGS) entry which is preliminary data.</text>
</comment>
<dbReference type="AlphaFoldDB" id="A0A9X6NJA5"/>
<name>A0A9X6NJA5_HYPEX</name>
<keyword evidence="2" id="KW-1185">Reference proteome</keyword>
<protein>
    <submittedName>
        <fullName evidence="1">Uncharacterized protein</fullName>
    </submittedName>
</protein>
<organism evidence="1 2">
    <name type="scientific">Hypsibius exemplaris</name>
    <name type="common">Freshwater tardigrade</name>
    <dbReference type="NCBI Taxonomy" id="2072580"/>
    <lineage>
        <taxon>Eukaryota</taxon>
        <taxon>Metazoa</taxon>
        <taxon>Ecdysozoa</taxon>
        <taxon>Tardigrada</taxon>
        <taxon>Eutardigrada</taxon>
        <taxon>Parachela</taxon>
        <taxon>Hypsibioidea</taxon>
        <taxon>Hypsibiidae</taxon>
        <taxon>Hypsibius</taxon>
    </lineage>
</organism>